<keyword evidence="3" id="KW-1185">Reference proteome</keyword>
<feature type="compositionally biased region" description="Low complexity" evidence="1">
    <location>
        <begin position="294"/>
        <end position="328"/>
    </location>
</feature>
<feature type="compositionally biased region" description="Pro residues" evidence="1">
    <location>
        <begin position="354"/>
        <end position="363"/>
    </location>
</feature>
<proteinExistence type="predicted"/>
<accession>A0A8T0VSR6</accession>
<feature type="compositionally biased region" description="Basic and acidic residues" evidence="1">
    <location>
        <begin position="20"/>
        <end position="30"/>
    </location>
</feature>
<feature type="region of interest" description="Disordered" evidence="1">
    <location>
        <begin position="1"/>
        <end position="30"/>
    </location>
</feature>
<feature type="region of interest" description="Disordered" evidence="1">
    <location>
        <begin position="82"/>
        <end position="107"/>
    </location>
</feature>
<reference evidence="2" key="1">
    <citation type="submission" date="2020-05" db="EMBL/GenBank/DDBJ databases">
        <title>WGS assembly of Panicum virgatum.</title>
        <authorList>
            <person name="Lovell J.T."/>
            <person name="Jenkins J."/>
            <person name="Shu S."/>
            <person name="Juenger T.E."/>
            <person name="Schmutz J."/>
        </authorList>
    </citation>
    <scope>NUCLEOTIDE SEQUENCE</scope>
    <source>
        <strain evidence="2">AP13</strain>
    </source>
</reference>
<evidence type="ECO:0000313" key="2">
    <source>
        <dbReference type="EMBL" id="KAG2637865.1"/>
    </source>
</evidence>
<dbReference type="Proteomes" id="UP000823388">
    <property type="component" value="Chromosome 2N"/>
</dbReference>
<name>A0A8T0VSR6_PANVG</name>
<evidence type="ECO:0000256" key="1">
    <source>
        <dbReference type="SAM" id="MobiDB-lite"/>
    </source>
</evidence>
<organism evidence="2 3">
    <name type="scientific">Panicum virgatum</name>
    <name type="common">Blackwell switchgrass</name>
    <dbReference type="NCBI Taxonomy" id="38727"/>
    <lineage>
        <taxon>Eukaryota</taxon>
        <taxon>Viridiplantae</taxon>
        <taxon>Streptophyta</taxon>
        <taxon>Embryophyta</taxon>
        <taxon>Tracheophyta</taxon>
        <taxon>Spermatophyta</taxon>
        <taxon>Magnoliopsida</taxon>
        <taxon>Liliopsida</taxon>
        <taxon>Poales</taxon>
        <taxon>Poaceae</taxon>
        <taxon>PACMAD clade</taxon>
        <taxon>Panicoideae</taxon>
        <taxon>Panicodae</taxon>
        <taxon>Paniceae</taxon>
        <taxon>Panicinae</taxon>
        <taxon>Panicum</taxon>
        <taxon>Panicum sect. Hiantes</taxon>
    </lineage>
</organism>
<dbReference type="AlphaFoldDB" id="A0A8T0VSR6"/>
<sequence>MAPAGAGAGLAKTRPQANPRDWKKSVREQTRGCIFAPAPADFGRVSGARGWTPRGGGTHLSVLLSPLSLSLYLSSLLSPSARAPSTATEAPSLPSPSPASLHGDGGPFPSFPPAAVQGGAVAAGLPCSLRAGPAGEELRRPPLHQAEELRRLARRGYLGPSPPAPLRHELRWPARGGAGARRDRPGIPRAGGRRGAEPRAGGGDTFMLQQPREEGAAAERARPEQGAERRRAGQGARGGRALEAGKRAANARGMASRAGCARRPRPLLPILLWRRAPRRPAHEGEQGGGPQAPEPAGSGSTSSSSLPWWIGAGRRQTGQGTRGPPTTAVALAGSLDMVASVGEASRGRRRPRRPPPLLPPPSSPSLRLLLRRRLKSSACLGSGVPRPSRALVGLGGGARAHARVPTGMAELRPPTWMAELRPPTWPTGMAELRRACRRGQERGEVEGERKRREED</sequence>
<feature type="compositionally biased region" description="Low complexity" evidence="1">
    <location>
        <begin position="82"/>
        <end position="92"/>
    </location>
</feature>
<evidence type="ECO:0000313" key="3">
    <source>
        <dbReference type="Proteomes" id="UP000823388"/>
    </source>
</evidence>
<feature type="region of interest" description="Disordered" evidence="1">
    <location>
        <begin position="156"/>
        <end position="366"/>
    </location>
</feature>
<dbReference type="EMBL" id="CM029040">
    <property type="protein sequence ID" value="KAG2637865.1"/>
    <property type="molecule type" value="Genomic_DNA"/>
</dbReference>
<feature type="compositionally biased region" description="Basic and acidic residues" evidence="1">
    <location>
        <begin position="211"/>
        <end position="231"/>
    </location>
</feature>
<gene>
    <name evidence="2" type="ORF">PVAP13_2NG550003</name>
</gene>
<comment type="caution">
    <text evidence="2">The sequence shown here is derived from an EMBL/GenBank/DDBJ whole genome shotgun (WGS) entry which is preliminary data.</text>
</comment>
<protein>
    <submittedName>
        <fullName evidence="2">Uncharacterized protein</fullName>
    </submittedName>
</protein>